<dbReference type="SUPFAM" id="SSF160719">
    <property type="entry name" value="gpW/gp25-like"/>
    <property type="match status" value="1"/>
</dbReference>
<evidence type="ECO:0000313" key="2">
    <source>
        <dbReference type="EMBL" id="MFH8136193.1"/>
    </source>
</evidence>
<dbReference type="PANTHER" id="PTHR38595">
    <property type="entry name" value="CYTOPLASMIC PROTEIN-RELATED"/>
    <property type="match status" value="1"/>
</dbReference>
<dbReference type="RefSeq" id="WP_397217754.1">
    <property type="nucleotide sequence ID" value="NZ_JBGFSN010000011.1"/>
</dbReference>
<organism evidence="2 3">
    <name type="scientific">Pantoea osteomyelitidis</name>
    <dbReference type="NCBI Taxonomy" id="3230026"/>
    <lineage>
        <taxon>Bacteria</taxon>
        <taxon>Pseudomonadati</taxon>
        <taxon>Pseudomonadota</taxon>
        <taxon>Gammaproteobacteria</taxon>
        <taxon>Enterobacterales</taxon>
        <taxon>Erwiniaceae</taxon>
        <taxon>Pantoea</taxon>
    </lineage>
</organism>
<dbReference type="Proteomes" id="UP001611251">
    <property type="component" value="Unassembled WGS sequence"/>
</dbReference>
<dbReference type="InterPro" id="IPR053176">
    <property type="entry name" value="T6SS_TssE1-like"/>
</dbReference>
<name>A0ABW7Q186_9GAMM</name>
<keyword evidence="3" id="KW-1185">Reference proteome</keyword>
<dbReference type="EMBL" id="JBGFSN010000011">
    <property type="protein sequence ID" value="MFH8136193.1"/>
    <property type="molecule type" value="Genomic_DNA"/>
</dbReference>
<evidence type="ECO:0000313" key="3">
    <source>
        <dbReference type="Proteomes" id="UP001611251"/>
    </source>
</evidence>
<comment type="caution">
    <text evidence="2">The sequence shown here is derived from an EMBL/GenBank/DDBJ whole genome shotgun (WGS) entry which is preliminary data.</text>
</comment>
<dbReference type="PANTHER" id="PTHR38595:SF1">
    <property type="entry name" value="TYPE VI SECRETION SYSTEM COMPONENT TSSE1"/>
    <property type="match status" value="1"/>
</dbReference>
<dbReference type="InterPro" id="IPR007048">
    <property type="entry name" value="IraD/Gp25-like"/>
</dbReference>
<evidence type="ECO:0000259" key="1">
    <source>
        <dbReference type="Pfam" id="PF04965"/>
    </source>
</evidence>
<protein>
    <submittedName>
        <fullName evidence="2">Type VI secretion system baseplate subunit TssE</fullName>
    </submittedName>
</protein>
<gene>
    <name evidence="2" type="ORF">ABU178_18750</name>
</gene>
<dbReference type="Pfam" id="PF04965">
    <property type="entry name" value="GPW_gp25"/>
    <property type="match status" value="1"/>
</dbReference>
<accession>A0ABW7Q186</accession>
<feature type="domain" description="IraD/Gp25-like" evidence="1">
    <location>
        <begin position="36"/>
        <end position="140"/>
    </location>
</feature>
<proteinExistence type="predicted"/>
<sequence length="161" mass="19101">MELRKQFLPTLLDRLLDDQPKAQQERFDRFFFNASEMRSVVLRDVLAILNSTNIEDRLEAERHHYVAESVVNYGIRPVTGTHPTQHDWTVTEKNFREAILRFEPRVIPESLRVTLPDKQEKAFKNGMLQFEIHGLIYWNPYPIDLAAKFLHDRENDKIILK</sequence>
<reference evidence="2 3" key="1">
    <citation type="submission" date="2024-08" db="EMBL/GenBank/DDBJ databases">
        <title>Pantoea ronii - a newly identified human opportunistic pathogen.</title>
        <authorList>
            <person name="Keidar-Friedman D."/>
            <person name="Sorek N."/>
            <person name="Leshin-Carmel D."/>
            <person name="Tsur A."/>
            <person name="Amsalem M."/>
            <person name="Tolkach D."/>
            <person name="Brosh-Nissimov T."/>
        </authorList>
    </citation>
    <scope>NUCLEOTIDE SEQUENCE [LARGE SCALE GENOMIC DNA]</scope>
    <source>
        <strain evidence="2 3">AA23256</strain>
    </source>
</reference>